<evidence type="ECO:0000259" key="4">
    <source>
        <dbReference type="PROSITE" id="PS50949"/>
    </source>
</evidence>
<reference evidence="5 6" key="1">
    <citation type="submission" date="2019-07" db="EMBL/GenBank/DDBJ databases">
        <authorList>
            <person name="Duangmal K."/>
            <person name="Teo W.F.A."/>
        </authorList>
    </citation>
    <scope>NUCLEOTIDE SEQUENCE [LARGE SCALE GENOMIC DNA]</scope>
    <source>
        <strain evidence="5 6">TBRC 6029</strain>
    </source>
</reference>
<accession>A0A558BNQ2</accession>
<dbReference type="InterPro" id="IPR000524">
    <property type="entry name" value="Tscrpt_reg_HTH_GntR"/>
</dbReference>
<gene>
    <name evidence="5" type="ORF">FNH05_24530</name>
</gene>
<dbReference type="PROSITE" id="PS50949">
    <property type="entry name" value="HTH_GNTR"/>
    <property type="match status" value="1"/>
</dbReference>
<evidence type="ECO:0000256" key="1">
    <source>
        <dbReference type="ARBA" id="ARBA00023015"/>
    </source>
</evidence>
<dbReference type="EMBL" id="VJWX01000289">
    <property type="protein sequence ID" value="TVT38137.1"/>
    <property type="molecule type" value="Genomic_DNA"/>
</dbReference>
<dbReference type="InterPro" id="IPR036388">
    <property type="entry name" value="WH-like_DNA-bd_sf"/>
</dbReference>
<reference evidence="5 6" key="2">
    <citation type="submission" date="2019-08" db="EMBL/GenBank/DDBJ databases">
        <title>Amycolatopsis acidicola sp. nov., isolated from peat swamp forest soil.</title>
        <authorList>
            <person name="Srisuk N."/>
        </authorList>
    </citation>
    <scope>NUCLEOTIDE SEQUENCE [LARGE SCALE GENOMIC DNA]</scope>
    <source>
        <strain evidence="5 6">TBRC 6029</strain>
    </source>
</reference>
<dbReference type="PANTHER" id="PTHR43537">
    <property type="entry name" value="TRANSCRIPTIONAL REGULATOR, GNTR FAMILY"/>
    <property type="match status" value="1"/>
</dbReference>
<dbReference type="RefSeq" id="WP_144591067.1">
    <property type="nucleotide sequence ID" value="NZ_VJWX01000289.1"/>
</dbReference>
<evidence type="ECO:0000256" key="3">
    <source>
        <dbReference type="ARBA" id="ARBA00023163"/>
    </source>
</evidence>
<dbReference type="Proteomes" id="UP000320011">
    <property type="component" value="Unassembled WGS sequence"/>
</dbReference>
<keyword evidence="1" id="KW-0805">Transcription regulation</keyword>
<dbReference type="CDD" id="cd07377">
    <property type="entry name" value="WHTH_GntR"/>
    <property type="match status" value="1"/>
</dbReference>
<keyword evidence="3" id="KW-0804">Transcription</keyword>
<dbReference type="InterPro" id="IPR011711">
    <property type="entry name" value="GntR_C"/>
</dbReference>
<organism evidence="5 6">
    <name type="scientific">Amycolatopsis rhizosphaerae</name>
    <dbReference type="NCBI Taxonomy" id="2053003"/>
    <lineage>
        <taxon>Bacteria</taxon>
        <taxon>Bacillati</taxon>
        <taxon>Actinomycetota</taxon>
        <taxon>Actinomycetes</taxon>
        <taxon>Pseudonocardiales</taxon>
        <taxon>Pseudonocardiaceae</taxon>
        <taxon>Amycolatopsis</taxon>
    </lineage>
</organism>
<keyword evidence="2" id="KW-0238">DNA-binding</keyword>
<dbReference type="SMART" id="SM00895">
    <property type="entry name" value="FCD"/>
    <property type="match status" value="1"/>
</dbReference>
<dbReference type="PRINTS" id="PR00035">
    <property type="entry name" value="HTHGNTR"/>
</dbReference>
<protein>
    <submittedName>
        <fullName evidence="5">FadR family transcriptional regulator</fullName>
    </submittedName>
</protein>
<dbReference type="OrthoDB" id="3567645at2"/>
<name>A0A558BNQ2_9PSEU</name>
<dbReference type="SMART" id="SM00345">
    <property type="entry name" value="HTH_GNTR"/>
    <property type="match status" value="1"/>
</dbReference>
<dbReference type="Gene3D" id="1.20.120.530">
    <property type="entry name" value="GntR ligand-binding domain-like"/>
    <property type="match status" value="1"/>
</dbReference>
<proteinExistence type="predicted"/>
<evidence type="ECO:0000313" key="5">
    <source>
        <dbReference type="EMBL" id="TVT38137.1"/>
    </source>
</evidence>
<comment type="caution">
    <text evidence="5">The sequence shown here is derived from an EMBL/GenBank/DDBJ whole genome shotgun (WGS) entry which is preliminary data.</text>
</comment>
<dbReference type="Gene3D" id="1.10.10.10">
    <property type="entry name" value="Winged helix-like DNA-binding domain superfamily/Winged helix DNA-binding domain"/>
    <property type="match status" value="1"/>
</dbReference>
<dbReference type="Pfam" id="PF07729">
    <property type="entry name" value="FCD"/>
    <property type="match status" value="1"/>
</dbReference>
<feature type="domain" description="HTH gntR-type" evidence="4">
    <location>
        <begin position="16"/>
        <end position="84"/>
    </location>
</feature>
<dbReference type="GO" id="GO:0003700">
    <property type="term" value="F:DNA-binding transcription factor activity"/>
    <property type="evidence" value="ECO:0007669"/>
    <property type="project" value="InterPro"/>
</dbReference>
<dbReference type="InterPro" id="IPR008920">
    <property type="entry name" value="TF_FadR/GntR_C"/>
</dbReference>
<dbReference type="PANTHER" id="PTHR43537:SF5">
    <property type="entry name" value="UXU OPERON TRANSCRIPTIONAL REGULATOR"/>
    <property type="match status" value="1"/>
</dbReference>
<dbReference type="InterPro" id="IPR036390">
    <property type="entry name" value="WH_DNA-bd_sf"/>
</dbReference>
<dbReference type="Pfam" id="PF00392">
    <property type="entry name" value="GntR"/>
    <property type="match status" value="1"/>
</dbReference>
<sequence>MNLSDRQTAAPLIRRVGAGEAVLAHLRGAIERGDYAVGARLPSEADLGREFDVSRSVVREALRALQALGLTVSRSGKGTFVVASEPSGSLRFGSYSARDLVEVRRHVEVPAAGYAARRRGPGDVDVLTGLLQRMERETDNGAWVALDSLFHIAVATASGNPVFGKVIEEIRDALARQSGFLNELGGRRKSSDAEHRRIADAIIAGSPEAATRAMTDHLDRVAHTLGELVGEAKVTG</sequence>
<dbReference type="GO" id="GO:0003677">
    <property type="term" value="F:DNA binding"/>
    <property type="evidence" value="ECO:0007669"/>
    <property type="project" value="UniProtKB-KW"/>
</dbReference>
<evidence type="ECO:0000313" key="6">
    <source>
        <dbReference type="Proteomes" id="UP000320011"/>
    </source>
</evidence>
<keyword evidence="6" id="KW-1185">Reference proteome</keyword>
<dbReference type="AlphaFoldDB" id="A0A558BNQ2"/>
<dbReference type="SUPFAM" id="SSF46785">
    <property type="entry name" value="Winged helix' DNA-binding domain"/>
    <property type="match status" value="1"/>
</dbReference>
<evidence type="ECO:0000256" key="2">
    <source>
        <dbReference type="ARBA" id="ARBA00023125"/>
    </source>
</evidence>
<dbReference type="SUPFAM" id="SSF48008">
    <property type="entry name" value="GntR ligand-binding domain-like"/>
    <property type="match status" value="1"/>
</dbReference>